<dbReference type="RefSeq" id="WP_175371682.1">
    <property type="nucleotide sequence ID" value="NZ_JABWCS010000206.1"/>
</dbReference>
<dbReference type="EMBL" id="JABWCS010000206">
    <property type="protein sequence ID" value="NUU61138.1"/>
    <property type="molecule type" value="Genomic_DNA"/>
</dbReference>
<evidence type="ECO:0000313" key="4">
    <source>
        <dbReference type="Proteomes" id="UP000564806"/>
    </source>
</evidence>
<feature type="region of interest" description="Disordered" evidence="1">
    <location>
        <begin position="28"/>
        <end position="50"/>
    </location>
</feature>
<name>A0A850EJM0_9BACL</name>
<evidence type="ECO:0000313" key="3">
    <source>
        <dbReference type="EMBL" id="NUU61138.1"/>
    </source>
</evidence>
<proteinExistence type="predicted"/>
<feature type="compositionally biased region" description="Polar residues" evidence="1">
    <location>
        <begin position="36"/>
        <end position="49"/>
    </location>
</feature>
<dbReference type="AlphaFoldDB" id="A0A850EJM0"/>
<dbReference type="Proteomes" id="UP000564806">
    <property type="component" value="Unassembled WGS sequence"/>
</dbReference>
<comment type="caution">
    <text evidence="3">The sequence shown here is derived from an EMBL/GenBank/DDBJ whole genome shotgun (WGS) entry which is preliminary data.</text>
</comment>
<reference evidence="3" key="1">
    <citation type="submission" date="2020-06" db="EMBL/GenBank/DDBJ databases">
        <title>Paenibacillus sp. nov., isolated from soil.</title>
        <authorList>
            <person name="Seo Y.L."/>
        </authorList>
    </citation>
    <scope>NUCLEOTIDE SEQUENCE [LARGE SCALE GENOMIC DNA]</scope>
    <source>
        <strain evidence="3">JW14</strain>
    </source>
</reference>
<evidence type="ECO:0000256" key="2">
    <source>
        <dbReference type="SAM" id="SignalP"/>
    </source>
</evidence>
<organism evidence="3 4">
    <name type="scientific">Paenibacillus agri</name>
    <dbReference type="NCBI Taxonomy" id="2744309"/>
    <lineage>
        <taxon>Bacteria</taxon>
        <taxon>Bacillati</taxon>
        <taxon>Bacillota</taxon>
        <taxon>Bacilli</taxon>
        <taxon>Bacillales</taxon>
        <taxon>Paenibacillaceae</taxon>
        <taxon>Paenibacillus</taxon>
    </lineage>
</organism>
<keyword evidence="2" id="KW-0732">Signal</keyword>
<evidence type="ECO:0000256" key="1">
    <source>
        <dbReference type="SAM" id="MobiDB-lite"/>
    </source>
</evidence>
<keyword evidence="4" id="KW-1185">Reference proteome</keyword>
<feature type="chain" id="PRO_5038909157" evidence="2">
    <location>
        <begin position="21"/>
        <end position="316"/>
    </location>
</feature>
<feature type="signal peptide" evidence="2">
    <location>
        <begin position="1"/>
        <end position="20"/>
    </location>
</feature>
<gene>
    <name evidence="3" type="ORF">HPT30_12345</name>
</gene>
<protein>
    <submittedName>
        <fullName evidence="3">Uncharacterized protein</fullName>
    </submittedName>
</protein>
<accession>A0A850EJM0</accession>
<sequence length="316" mass="34854">MNKKPYLLAAVLAITIGVQAIPTASTYAAGSGSSTQESTGKTSTTSADNSHSEAIYKAAQPLLSSSSKLPQAIKYLNSNLYAVTSYRATMMTLQLENLHKAALGAWENKFSRSDVQRQLAIVYKPQVSMVKLAESVKDPALRTLLETAGESGYKLETAEGTYFPVIDYAAYRKYKVYVTNDISDYLTMMAAESDLPSAKDNGLVIAWTEVAARALAAEQFTRSYPKSNRITAAKQLYAKYIASTFYGLNNTPLFHYDNLEMDLEAQKAYAGLLSAKNPDNSPFLQKLEGFMKLLKENGYLLDDKVEQYRSKEVPLT</sequence>